<sequence length="249" mass="27200">MSYASVTAHNAEPSSQQPHPDPALLNTEPPSADNIVDDATKVNIVSPDFKSNPATVTSESKPEVVPPIGNKKDKTHRHVHRAKEEGFHLWNVTKHYLFRPTVAGGLLGLVNIGILSGAGYVYYTKPQVRQDTRLLASTAAGILTLFGAEGYAAERYLETPAGKEEEKKAREEGAALYRVAREHILRPGALGGLVGVLNAGIIGTLGYFAYLHWDAPRWDRRTVSAISVSLLALWGGEGYLAEQYRHKQH</sequence>
<feature type="region of interest" description="Disordered" evidence="1">
    <location>
        <begin position="47"/>
        <end position="75"/>
    </location>
</feature>
<feature type="region of interest" description="Disordered" evidence="1">
    <location>
        <begin position="1"/>
        <end position="35"/>
    </location>
</feature>
<evidence type="ECO:0000256" key="1">
    <source>
        <dbReference type="SAM" id="MobiDB-lite"/>
    </source>
</evidence>
<name>A0ABP1DGL2_9APHY</name>
<feature type="transmembrane region" description="Helical" evidence="2">
    <location>
        <begin position="102"/>
        <end position="123"/>
    </location>
</feature>
<dbReference type="EMBL" id="OZ037947">
    <property type="protein sequence ID" value="CAL1706983.1"/>
    <property type="molecule type" value="Genomic_DNA"/>
</dbReference>
<reference evidence="4" key="1">
    <citation type="submission" date="2024-04" db="EMBL/GenBank/DDBJ databases">
        <authorList>
            <person name="Shaw F."/>
            <person name="Minotto A."/>
        </authorList>
    </citation>
    <scope>NUCLEOTIDE SEQUENCE [LARGE SCALE GENOMIC DNA]</scope>
</reference>
<proteinExistence type="predicted"/>
<dbReference type="Proteomes" id="UP001497453">
    <property type="component" value="Chromosome 4"/>
</dbReference>
<evidence type="ECO:0000313" key="4">
    <source>
        <dbReference type="Proteomes" id="UP001497453"/>
    </source>
</evidence>
<feature type="compositionally biased region" description="Polar residues" evidence="1">
    <location>
        <begin position="1"/>
        <end position="18"/>
    </location>
</feature>
<keyword evidence="2" id="KW-0472">Membrane</keyword>
<keyword evidence="4" id="KW-1185">Reference proteome</keyword>
<feature type="transmembrane region" description="Helical" evidence="2">
    <location>
        <begin position="188"/>
        <end position="210"/>
    </location>
</feature>
<gene>
    <name evidence="3" type="ORF">GFSPODELE1_LOCUS6137</name>
</gene>
<evidence type="ECO:0000256" key="2">
    <source>
        <dbReference type="SAM" id="Phobius"/>
    </source>
</evidence>
<organism evidence="3 4">
    <name type="scientific">Somion occarium</name>
    <dbReference type="NCBI Taxonomy" id="3059160"/>
    <lineage>
        <taxon>Eukaryota</taxon>
        <taxon>Fungi</taxon>
        <taxon>Dikarya</taxon>
        <taxon>Basidiomycota</taxon>
        <taxon>Agaricomycotina</taxon>
        <taxon>Agaricomycetes</taxon>
        <taxon>Polyporales</taxon>
        <taxon>Cerrenaceae</taxon>
        <taxon>Somion</taxon>
    </lineage>
</organism>
<keyword evidence="2" id="KW-1133">Transmembrane helix</keyword>
<keyword evidence="2" id="KW-0812">Transmembrane</keyword>
<evidence type="ECO:0000313" key="3">
    <source>
        <dbReference type="EMBL" id="CAL1706983.1"/>
    </source>
</evidence>
<protein>
    <submittedName>
        <fullName evidence="3">Uncharacterized protein</fullName>
    </submittedName>
</protein>
<accession>A0ABP1DGL2</accession>